<keyword evidence="3" id="KW-1185">Reference proteome</keyword>
<accession>A0A8J2Y9P4</accession>
<comment type="caution">
    <text evidence="2">The sequence shown here is derived from an EMBL/GenBank/DDBJ whole genome shotgun (WGS) entry which is preliminary data.</text>
</comment>
<gene>
    <name evidence="2" type="ORF">GCM10011391_01000</name>
</gene>
<reference evidence="2" key="1">
    <citation type="journal article" date="2014" name="Int. J. Syst. Evol. Microbiol.">
        <title>Complete genome sequence of Corynebacterium casei LMG S-19264T (=DSM 44701T), isolated from a smear-ripened cheese.</title>
        <authorList>
            <consortium name="US DOE Joint Genome Institute (JGI-PGF)"/>
            <person name="Walter F."/>
            <person name="Albersmeier A."/>
            <person name="Kalinowski J."/>
            <person name="Ruckert C."/>
        </authorList>
    </citation>
    <scope>NUCLEOTIDE SEQUENCE</scope>
    <source>
        <strain evidence="2">CGMCC 1.15371</strain>
    </source>
</reference>
<sequence length="83" mass="9977">MLDLDIIISVYEEIAYYFRFFDPNHFREDTVCLPSTQFATYNKIQSEKELLIYLKYGHERLPYLMDMALHFFLTYDAGAFLIC</sequence>
<proteinExistence type="predicted"/>
<feature type="domain" description="Acetyl xylan esterase" evidence="1">
    <location>
        <begin position="28"/>
        <end position="73"/>
    </location>
</feature>
<dbReference type="AlphaFoldDB" id="A0A8J2Y9P4"/>
<dbReference type="EMBL" id="BMIR01000001">
    <property type="protein sequence ID" value="GGE26489.1"/>
    <property type="molecule type" value="Genomic_DNA"/>
</dbReference>
<reference evidence="2" key="2">
    <citation type="submission" date="2020-09" db="EMBL/GenBank/DDBJ databases">
        <authorList>
            <person name="Sun Q."/>
            <person name="Zhou Y."/>
        </authorList>
    </citation>
    <scope>NUCLEOTIDE SEQUENCE</scope>
    <source>
        <strain evidence="2">CGMCC 1.15371</strain>
    </source>
</reference>
<organism evidence="2 3">
    <name type="scientific">Pullulanibacillus camelliae</name>
    <dbReference type="NCBI Taxonomy" id="1707096"/>
    <lineage>
        <taxon>Bacteria</taxon>
        <taxon>Bacillati</taxon>
        <taxon>Bacillota</taxon>
        <taxon>Bacilli</taxon>
        <taxon>Bacillales</taxon>
        <taxon>Sporolactobacillaceae</taxon>
        <taxon>Pullulanibacillus</taxon>
    </lineage>
</organism>
<evidence type="ECO:0000313" key="3">
    <source>
        <dbReference type="Proteomes" id="UP000628775"/>
    </source>
</evidence>
<dbReference type="InterPro" id="IPR029058">
    <property type="entry name" value="AB_hydrolase_fold"/>
</dbReference>
<evidence type="ECO:0000259" key="1">
    <source>
        <dbReference type="Pfam" id="PF05448"/>
    </source>
</evidence>
<dbReference type="Proteomes" id="UP000628775">
    <property type="component" value="Unassembled WGS sequence"/>
</dbReference>
<dbReference type="Gene3D" id="3.40.50.1820">
    <property type="entry name" value="alpha/beta hydrolase"/>
    <property type="match status" value="1"/>
</dbReference>
<protein>
    <recommendedName>
        <fullName evidence="1">Acetyl xylan esterase domain-containing protein</fullName>
    </recommendedName>
</protein>
<dbReference type="InterPro" id="IPR008391">
    <property type="entry name" value="AXE1_dom"/>
</dbReference>
<name>A0A8J2Y9P4_9BACL</name>
<evidence type="ECO:0000313" key="2">
    <source>
        <dbReference type="EMBL" id="GGE26489.1"/>
    </source>
</evidence>
<dbReference type="Pfam" id="PF05448">
    <property type="entry name" value="AXE1"/>
    <property type="match status" value="1"/>
</dbReference>